<dbReference type="AlphaFoldDB" id="A0A518RI48"/>
<gene>
    <name evidence="1" type="ORF">FPZ54_14680</name>
</gene>
<name>A0A518RI48_9SPHN</name>
<dbReference type="KEGG" id="ssua:FPZ54_14680"/>
<keyword evidence="2" id="KW-1185">Reference proteome</keyword>
<protein>
    <submittedName>
        <fullName evidence="1">Uncharacterized protein</fullName>
    </submittedName>
</protein>
<evidence type="ECO:0000313" key="1">
    <source>
        <dbReference type="EMBL" id="QDX27125.1"/>
    </source>
</evidence>
<accession>A0A518RI48</accession>
<dbReference type="EMBL" id="CP042239">
    <property type="protein sequence ID" value="QDX27125.1"/>
    <property type="molecule type" value="Genomic_DNA"/>
</dbReference>
<dbReference type="Proteomes" id="UP000318055">
    <property type="component" value="Chromosome"/>
</dbReference>
<dbReference type="RefSeq" id="WP_145848392.1">
    <property type="nucleotide sequence ID" value="NZ_CP042239.1"/>
</dbReference>
<reference evidence="1 2" key="1">
    <citation type="submission" date="2019-07" db="EMBL/GenBank/DDBJ databases">
        <title>Sphingomonas alkalisoli sp. nov., isolated from rhizosphere soil of Suaedae salsa.</title>
        <authorList>
            <person name="Zhang H."/>
            <person name="Xu L."/>
            <person name="Zhang J.-X."/>
            <person name="Sun J.-Q."/>
        </authorList>
    </citation>
    <scope>NUCLEOTIDE SEQUENCE [LARGE SCALE GENOMIC DNA]</scope>
    <source>
        <strain evidence="1 2">XS-10</strain>
    </source>
</reference>
<evidence type="ECO:0000313" key="2">
    <source>
        <dbReference type="Proteomes" id="UP000318055"/>
    </source>
</evidence>
<sequence length="101" mass="11786">MNRIDDAIQSVREGTSLYWAFYDPGQMFVEVRFDAEADSSPTFIAPPGWQIDRIEQNGVMYVRRYQPIGRAAIELMLEEMLQHAGTYRYRFHSWLHGDGLV</sequence>
<organism evidence="1 2">
    <name type="scientific">Sphingomonas suaedae</name>
    <dbReference type="NCBI Taxonomy" id="2599297"/>
    <lineage>
        <taxon>Bacteria</taxon>
        <taxon>Pseudomonadati</taxon>
        <taxon>Pseudomonadota</taxon>
        <taxon>Alphaproteobacteria</taxon>
        <taxon>Sphingomonadales</taxon>
        <taxon>Sphingomonadaceae</taxon>
        <taxon>Sphingomonas</taxon>
    </lineage>
</organism>
<proteinExistence type="predicted"/>